<dbReference type="OrthoDB" id="1443900at2"/>
<dbReference type="RefSeq" id="WP_079734222.1">
    <property type="nucleotide sequence ID" value="NZ_LT670848.1"/>
</dbReference>
<evidence type="ECO:0000313" key="2">
    <source>
        <dbReference type="Proteomes" id="UP000190235"/>
    </source>
</evidence>
<accession>A0A1M7JH97</accession>
<dbReference type="EMBL" id="LT670848">
    <property type="protein sequence ID" value="SHM52450.1"/>
    <property type="molecule type" value="Genomic_DNA"/>
</dbReference>
<organism evidence="1 2">
    <name type="scientific">Salegentibacter salegens</name>
    <dbReference type="NCBI Taxonomy" id="143223"/>
    <lineage>
        <taxon>Bacteria</taxon>
        <taxon>Pseudomonadati</taxon>
        <taxon>Bacteroidota</taxon>
        <taxon>Flavobacteriia</taxon>
        <taxon>Flavobacteriales</taxon>
        <taxon>Flavobacteriaceae</taxon>
        <taxon>Salegentibacter</taxon>
    </lineage>
</organism>
<evidence type="ECO:0000313" key="1">
    <source>
        <dbReference type="EMBL" id="SHM52450.1"/>
    </source>
</evidence>
<gene>
    <name evidence="1" type="ORF">SAMN05878281_0970</name>
</gene>
<dbReference type="AlphaFoldDB" id="A0A1M7JH97"/>
<dbReference type="Proteomes" id="UP000190235">
    <property type="component" value="Chromosome I"/>
</dbReference>
<name>A0A1M7JH97_9FLAO</name>
<reference evidence="2" key="1">
    <citation type="submission" date="2016-11" db="EMBL/GenBank/DDBJ databases">
        <authorList>
            <person name="Varghese N."/>
            <person name="Submissions S."/>
        </authorList>
    </citation>
    <scope>NUCLEOTIDE SEQUENCE [LARGE SCALE GENOMIC DNA]</scope>
    <source>
        <strain evidence="2">ACAM 48</strain>
    </source>
</reference>
<proteinExistence type="predicted"/>
<keyword evidence="2" id="KW-1185">Reference proteome</keyword>
<protein>
    <submittedName>
        <fullName evidence="1">Uncharacterized protein</fullName>
    </submittedName>
</protein>
<sequence>MYLKEKGKERGIMMLKKPSEIDYLENYYIANYTSAIYYKHCILTTKKIFLKKLFKSLYNHKKALKDDLDRHISEARDQEYLDQLLLKCKKEVFKMQQNLSINTNPKSGQICTEMERRFFAQLHQTLQLLTDGSLRNTLLSHRHKSKALQEKLLLVNKYLI</sequence>